<accession>A0A0L0C5Z3</accession>
<dbReference type="STRING" id="7375.A0A0L0C5Z3"/>
<sequence>MCKMISICKSNNYDACKWRSSEILPPKVFDVENLHFDKFEDELGDDDIKFVTDHETNSFYWADSDLGRI</sequence>
<evidence type="ECO:0000313" key="2">
    <source>
        <dbReference type="Proteomes" id="UP000037069"/>
    </source>
</evidence>
<comment type="caution">
    <text evidence="1">The sequence shown here is derived from an EMBL/GenBank/DDBJ whole genome shotgun (WGS) entry which is preliminary data.</text>
</comment>
<gene>
    <name evidence="1" type="ORF">FF38_10208</name>
</gene>
<keyword evidence="2" id="KW-1185">Reference proteome</keyword>
<evidence type="ECO:0000313" key="1">
    <source>
        <dbReference type="EMBL" id="KNC27666.1"/>
    </source>
</evidence>
<proteinExistence type="predicted"/>
<organism evidence="1 2">
    <name type="scientific">Lucilia cuprina</name>
    <name type="common">Green bottle fly</name>
    <name type="synonym">Australian sheep blowfly</name>
    <dbReference type="NCBI Taxonomy" id="7375"/>
    <lineage>
        <taxon>Eukaryota</taxon>
        <taxon>Metazoa</taxon>
        <taxon>Ecdysozoa</taxon>
        <taxon>Arthropoda</taxon>
        <taxon>Hexapoda</taxon>
        <taxon>Insecta</taxon>
        <taxon>Pterygota</taxon>
        <taxon>Neoptera</taxon>
        <taxon>Endopterygota</taxon>
        <taxon>Diptera</taxon>
        <taxon>Brachycera</taxon>
        <taxon>Muscomorpha</taxon>
        <taxon>Oestroidea</taxon>
        <taxon>Calliphoridae</taxon>
        <taxon>Luciliinae</taxon>
        <taxon>Lucilia</taxon>
    </lineage>
</organism>
<name>A0A0L0C5Z3_LUCCU</name>
<dbReference type="AlphaFoldDB" id="A0A0L0C5Z3"/>
<reference evidence="1 2" key="1">
    <citation type="journal article" date="2015" name="Nat. Commun.">
        <title>Lucilia cuprina genome unlocks parasitic fly biology to underpin future interventions.</title>
        <authorList>
            <person name="Anstead C.A."/>
            <person name="Korhonen P.K."/>
            <person name="Young N.D."/>
            <person name="Hall R.S."/>
            <person name="Jex A.R."/>
            <person name="Murali S.C."/>
            <person name="Hughes D.S."/>
            <person name="Lee S.F."/>
            <person name="Perry T."/>
            <person name="Stroehlein A.J."/>
            <person name="Ansell B.R."/>
            <person name="Breugelmans B."/>
            <person name="Hofmann A."/>
            <person name="Qu J."/>
            <person name="Dugan S."/>
            <person name="Lee S.L."/>
            <person name="Chao H."/>
            <person name="Dinh H."/>
            <person name="Han Y."/>
            <person name="Doddapaneni H.V."/>
            <person name="Worley K.C."/>
            <person name="Muzny D.M."/>
            <person name="Ioannidis P."/>
            <person name="Waterhouse R.M."/>
            <person name="Zdobnov E.M."/>
            <person name="James P.J."/>
            <person name="Bagnall N.H."/>
            <person name="Kotze A.C."/>
            <person name="Gibbs R.A."/>
            <person name="Richards S."/>
            <person name="Batterham P."/>
            <person name="Gasser R.B."/>
        </authorList>
    </citation>
    <scope>NUCLEOTIDE SEQUENCE [LARGE SCALE GENOMIC DNA]</scope>
    <source>
        <strain evidence="1 2">LS</strain>
        <tissue evidence="1">Full body</tissue>
    </source>
</reference>
<dbReference type="EMBL" id="JRES01000866">
    <property type="protein sequence ID" value="KNC27666.1"/>
    <property type="molecule type" value="Genomic_DNA"/>
</dbReference>
<protein>
    <submittedName>
        <fullName evidence="1">Uncharacterized protein</fullName>
    </submittedName>
</protein>
<dbReference type="Proteomes" id="UP000037069">
    <property type="component" value="Unassembled WGS sequence"/>
</dbReference>